<protein>
    <submittedName>
        <fullName evidence="2">Uncharacterized protein</fullName>
    </submittedName>
</protein>
<sequence length="170" mass="18575">MSLPDQIKIDDITTGKIDPQLIYAEIDRLKLEINILRNDMAQFIRALAKIPPEQSQSEYFQIVHSRLTAVQQSINDYCDKYNKLLPIINLAQIKLGHDVEAPPPVRSNGSTASNTLNNTPVINNKTTPVIPNNGVPGRLNGNGSTNSPTPPTNGTPGGANKKRANSIKKK</sequence>
<dbReference type="GeneID" id="18872614"/>
<dbReference type="RefSeq" id="XP_007372994.1">
    <property type="nucleotide sequence ID" value="XM_007372932.1"/>
</dbReference>
<dbReference type="Proteomes" id="UP000000709">
    <property type="component" value="Unassembled WGS sequence"/>
</dbReference>
<dbReference type="STRING" id="619300.G3AE48"/>
<accession>G3AE48</accession>
<proteinExistence type="predicted"/>
<dbReference type="HOGENOM" id="CLU_119603_1_0_1"/>
<dbReference type="OrthoDB" id="8189076at2759"/>
<feature type="region of interest" description="Disordered" evidence="1">
    <location>
        <begin position="101"/>
        <end position="170"/>
    </location>
</feature>
<evidence type="ECO:0000256" key="1">
    <source>
        <dbReference type="SAM" id="MobiDB-lite"/>
    </source>
</evidence>
<organism evidence="3">
    <name type="scientific">Spathaspora passalidarum (strain NRRL Y-27907 / 11-Y1)</name>
    <dbReference type="NCBI Taxonomy" id="619300"/>
    <lineage>
        <taxon>Eukaryota</taxon>
        <taxon>Fungi</taxon>
        <taxon>Dikarya</taxon>
        <taxon>Ascomycota</taxon>
        <taxon>Saccharomycotina</taxon>
        <taxon>Pichiomycetes</taxon>
        <taxon>Debaryomycetaceae</taxon>
        <taxon>Spathaspora</taxon>
    </lineage>
</organism>
<dbReference type="AlphaFoldDB" id="G3AE48"/>
<dbReference type="KEGG" id="spaa:SPAPADRAFT_58804"/>
<keyword evidence="3" id="KW-1185">Reference proteome</keyword>
<gene>
    <name evidence="2" type="ORF">SPAPADRAFT_58804</name>
</gene>
<feature type="compositionally biased region" description="Polar residues" evidence="1">
    <location>
        <begin position="107"/>
        <end position="130"/>
    </location>
</feature>
<name>G3AE48_SPAPN</name>
<dbReference type="InParanoid" id="G3AE48"/>
<dbReference type="eggNOG" id="ENOG502SDAF">
    <property type="taxonomic scope" value="Eukaryota"/>
</dbReference>
<dbReference type="EMBL" id="GL996499">
    <property type="protein sequence ID" value="EGW35582.1"/>
    <property type="molecule type" value="Genomic_DNA"/>
</dbReference>
<reference evidence="2 3" key="1">
    <citation type="journal article" date="2011" name="Proc. Natl. Acad. Sci. U.S.A.">
        <title>Comparative genomics of xylose-fermenting fungi for enhanced biofuel production.</title>
        <authorList>
            <person name="Wohlbach D.J."/>
            <person name="Kuo A."/>
            <person name="Sato T.K."/>
            <person name="Potts K.M."/>
            <person name="Salamov A.A."/>
            <person name="LaButti K.M."/>
            <person name="Sun H."/>
            <person name="Clum A."/>
            <person name="Pangilinan J.L."/>
            <person name="Lindquist E.A."/>
            <person name="Lucas S."/>
            <person name="Lapidus A."/>
            <person name="Jin M."/>
            <person name="Gunawan C."/>
            <person name="Balan V."/>
            <person name="Dale B.E."/>
            <person name="Jeffries T.W."/>
            <person name="Zinkel R."/>
            <person name="Barry K.W."/>
            <person name="Grigoriev I.V."/>
            <person name="Gasch A.P."/>
        </authorList>
    </citation>
    <scope>NUCLEOTIDE SEQUENCE [LARGE SCALE GENOMIC DNA]</scope>
    <source>
        <strain evidence="3">NRRL Y-27907 / 11-Y1</strain>
    </source>
</reference>
<evidence type="ECO:0000313" key="2">
    <source>
        <dbReference type="EMBL" id="EGW35582.1"/>
    </source>
</evidence>
<evidence type="ECO:0000313" key="3">
    <source>
        <dbReference type="Proteomes" id="UP000000709"/>
    </source>
</evidence>
<feature type="compositionally biased region" description="Basic residues" evidence="1">
    <location>
        <begin position="160"/>
        <end position="170"/>
    </location>
</feature>
<dbReference type="OMA" id="KTTPVMG"/>